<keyword evidence="7 8" id="KW-0482">Metalloprotease</keyword>
<dbReference type="PROSITE" id="PS51694">
    <property type="entry name" value="PEPTIDASE_M66"/>
    <property type="match status" value="1"/>
</dbReference>
<dbReference type="InterPro" id="IPR035992">
    <property type="entry name" value="Ricin_B-like_lectins"/>
</dbReference>
<dbReference type="Pfam" id="PF00652">
    <property type="entry name" value="Ricin_B_lectin"/>
    <property type="match status" value="1"/>
</dbReference>
<dbReference type="CDD" id="cd00161">
    <property type="entry name" value="beta-trefoil_Ricin-like"/>
    <property type="match status" value="1"/>
</dbReference>
<dbReference type="RefSeq" id="WP_261500286.1">
    <property type="nucleotide sequence ID" value="NZ_JAODYH010000004.1"/>
</dbReference>
<evidence type="ECO:0000256" key="5">
    <source>
        <dbReference type="ARBA" id="ARBA00022801"/>
    </source>
</evidence>
<dbReference type="PANTHER" id="PTHR39540">
    <property type="match status" value="1"/>
</dbReference>
<keyword evidence="4 8" id="KW-0479">Metal-binding</keyword>
<comment type="similarity">
    <text evidence="1">Belongs to the dictomallein family.</text>
</comment>
<feature type="compositionally biased region" description="Gly residues" evidence="9">
    <location>
        <begin position="1"/>
        <end position="11"/>
    </location>
</feature>
<evidence type="ECO:0000313" key="11">
    <source>
        <dbReference type="EMBL" id="MCT9811105.1"/>
    </source>
</evidence>
<keyword evidence="6 8" id="KW-0862">Zinc</keyword>
<evidence type="ECO:0000256" key="7">
    <source>
        <dbReference type="ARBA" id="ARBA00023049"/>
    </source>
</evidence>
<feature type="binding site" evidence="8">
    <location>
        <position position="360"/>
    </location>
    <ligand>
        <name>Zn(2+)</name>
        <dbReference type="ChEBI" id="CHEBI:29105"/>
        <note>catalytic</note>
    </ligand>
</feature>
<dbReference type="PROSITE" id="PS50231">
    <property type="entry name" value="RICIN_B_LECTIN"/>
    <property type="match status" value="1"/>
</dbReference>
<evidence type="ECO:0000256" key="9">
    <source>
        <dbReference type="SAM" id="MobiDB-lite"/>
    </source>
</evidence>
<feature type="binding site" evidence="8">
    <location>
        <position position="370"/>
    </location>
    <ligand>
        <name>Zn(2+)</name>
        <dbReference type="ChEBI" id="CHEBI:29105"/>
        <note>catalytic</note>
    </ligand>
</feature>
<proteinExistence type="inferred from homology"/>
<keyword evidence="3 8" id="KW-0645">Protease</keyword>
<comment type="caution">
    <text evidence="11">The sequence shown here is derived from an EMBL/GenBank/DDBJ whole genome shotgun (WGS) entry which is preliminary data.</text>
</comment>
<evidence type="ECO:0000256" key="8">
    <source>
        <dbReference type="PROSITE-ProRule" id="PRU01031"/>
    </source>
</evidence>
<organism evidence="11 12">
    <name type="scientific">Acidovorax bellezanensis</name>
    <dbReference type="NCBI Taxonomy" id="2976702"/>
    <lineage>
        <taxon>Bacteria</taxon>
        <taxon>Pseudomonadati</taxon>
        <taxon>Pseudomonadota</taxon>
        <taxon>Betaproteobacteria</taxon>
        <taxon>Burkholderiales</taxon>
        <taxon>Comamonadaceae</taxon>
        <taxon>Acidovorax</taxon>
    </lineage>
</organism>
<dbReference type="SUPFAM" id="SSF50370">
    <property type="entry name" value="Ricin B-like lectins"/>
    <property type="match status" value="1"/>
</dbReference>
<keyword evidence="12" id="KW-1185">Reference proteome</keyword>
<comment type="cofactor">
    <cofactor evidence="8">
        <name>Zn(2+)</name>
        <dbReference type="ChEBI" id="CHEBI:29105"/>
    </cofactor>
    <text evidence="8">Binds 1 zinc ion per subunit.</text>
</comment>
<name>A0ABT2PKV0_9BURK</name>
<dbReference type="PANTHER" id="PTHR39540:SF1">
    <property type="entry name" value="DICTOMALLEIN-1-RELATED"/>
    <property type="match status" value="1"/>
</dbReference>
<evidence type="ECO:0000256" key="6">
    <source>
        <dbReference type="ARBA" id="ARBA00022833"/>
    </source>
</evidence>
<dbReference type="Gene3D" id="2.80.10.50">
    <property type="match status" value="1"/>
</dbReference>
<evidence type="ECO:0000256" key="4">
    <source>
        <dbReference type="ARBA" id="ARBA00022723"/>
    </source>
</evidence>
<keyword evidence="5 8" id="KW-0378">Hydrolase</keyword>
<sequence>MVLAGCGGGEESSGTPPVTERPLPENPGLGDPPGGGDSQAPYAEPLGGKYTPLNALGFYDRDKTGLPRAVRNDLVGSLPAMLQFAQSHTVDPSGNAAKQMPTLTAQREALLLVTPDPSLGEAATLMVAVSCNGQSLGTLQMRHPNEILRADANHQDGRPDYVYSRRAWSAVLPWDWVQPGLELRVSDNLNRAGTLTAAAIEFAAPAELVVHSFELGMLTDPPTDAAGHWFLNQPAKAASDYFQTVPLARITAAYYESVRLSRVMVATGVIYDTASATAGDEYSGDMRENTAKSTFSTGINLANYGVTSAGMQSQQQPQVFQSVVAHHAMGKYSNGDRVHSLSGGNGILTLEATRGNEFSHEIGHHYGLGHYPGEVDGNYFWSGHHHDSGWGYIAYRKRMRANLHWTRGENDGLPGMPVFEDSYSFASDAMAGGHYSSALSLYTHYTGYSTRNKIQPSLDKPVLTPSSPTGYAQWNASTQTMEAVAPAIPAQNTVWFNSATGKFLAPRLQGVPVVTLLGGYDPETNNALLYPALRSNWGNVFHLPASAVGSAEPRQCWLDVQFSALPSQRIAVAGKRMETGKVNKLHVNLAQSDQPTQAELFCQTAAAAPQKLYTLAIPHHLPAMPAPVTVGKQAGYSAIRAVELPALEAALLPLADKKVLTLGSADQLLYDSYTNHAQDLSPAARLQWDRFTAQQQQAQRLNRWMAAHAQSLDKADAQQALRDLLQKLGLSSQPLIPAAQSMRMANGNCIQKLGADVRIAGKSLCTADANEQWILDGRGSIRSRADLGLCLTDQGGSNAVKLTACDVRNDNQVWDTSVPKRIARGNRCLDLSSGNLSNNLGRLITYSCTGGANQQWSGLLPGDSLALSLIDSRYAGYLEVLGPVPAAR</sequence>
<evidence type="ECO:0000256" key="2">
    <source>
        <dbReference type="ARBA" id="ARBA00018800"/>
    </source>
</evidence>
<dbReference type="GO" id="GO:0008237">
    <property type="term" value="F:metallopeptidase activity"/>
    <property type="evidence" value="ECO:0007669"/>
    <property type="project" value="UniProtKB-KW"/>
</dbReference>
<evidence type="ECO:0000256" key="3">
    <source>
        <dbReference type="ARBA" id="ARBA00022670"/>
    </source>
</evidence>
<feature type="active site" evidence="8">
    <location>
        <position position="361"/>
    </location>
</feature>
<feature type="domain" description="Peptidase M66" evidence="10">
    <location>
        <begin position="207"/>
        <end position="463"/>
    </location>
</feature>
<gene>
    <name evidence="11" type="ORF">N0K08_10710</name>
</gene>
<reference evidence="11 12" key="1">
    <citation type="submission" date="2022-09" db="EMBL/GenBank/DDBJ databases">
        <title>Draft genome of isolate Be4.</title>
        <authorList>
            <person name="Sanchez-Castro I."/>
            <person name="Martinez-Rodriguez P."/>
            <person name="Descostes M."/>
            <person name="Merroun M."/>
        </authorList>
    </citation>
    <scope>NUCLEOTIDE SEQUENCE [LARGE SCALE GENOMIC DNA]</scope>
    <source>
        <strain evidence="11 12">Be4</strain>
    </source>
</reference>
<dbReference type="Pfam" id="PF12561">
    <property type="entry name" value="TagA"/>
    <property type="match status" value="1"/>
</dbReference>
<dbReference type="InterPro" id="IPR000772">
    <property type="entry name" value="Ricin_B_lectin"/>
</dbReference>
<evidence type="ECO:0000256" key="1">
    <source>
        <dbReference type="ARBA" id="ARBA00005693"/>
    </source>
</evidence>
<protein>
    <recommendedName>
        <fullName evidence="2">Dictomallein</fullName>
    </recommendedName>
</protein>
<feature type="region of interest" description="Disordered" evidence="9">
    <location>
        <begin position="1"/>
        <end position="47"/>
    </location>
</feature>
<feature type="binding site" evidence="8">
    <location>
        <position position="364"/>
    </location>
    <ligand>
        <name>Zn(2+)</name>
        <dbReference type="ChEBI" id="CHEBI:29105"/>
        <note>catalytic</note>
    </ligand>
</feature>
<dbReference type="Pfam" id="PF10462">
    <property type="entry name" value="Peptidase_M66"/>
    <property type="match status" value="1"/>
</dbReference>
<evidence type="ECO:0000313" key="12">
    <source>
        <dbReference type="Proteomes" id="UP001525968"/>
    </source>
</evidence>
<evidence type="ECO:0000259" key="10">
    <source>
        <dbReference type="PROSITE" id="PS51694"/>
    </source>
</evidence>
<dbReference type="InterPro" id="IPR019503">
    <property type="entry name" value="Peptidase_M66_dom"/>
</dbReference>
<dbReference type="SMART" id="SM00458">
    <property type="entry name" value="RICIN"/>
    <property type="match status" value="1"/>
</dbReference>
<dbReference type="InterPro" id="IPR051256">
    <property type="entry name" value="Dictomallein"/>
</dbReference>
<dbReference type="EMBL" id="JAODYH010000004">
    <property type="protein sequence ID" value="MCT9811105.1"/>
    <property type="molecule type" value="Genomic_DNA"/>
</dbReference>
<accession>A0ABT2PKV0</accession>
<dbReference type="Proteomes" id="UP001525968">
    <property type="component" value="Unassembled WGS sequence"/>
</dbReference>
<dbReference type="InterPro" id="IPR022218">
    <property type="entry name" value="TagA_dom"/>
</dbReference>